<dbReference type="AlphaFoldDB" id="A0A1M5QHP8"/>
<evidence type="ECO:0000259" key="8">
    <source>
        <dbReference type="Pfam" id="PF01636"/>
    </source>
</evidence>
<dbReference type="PANTHER" id="PTHR34273">
    <property type="entry name" value="METHYLTHIORIBOSE KINASE"/>
    <property type="match status" value="1"/>
</dbReference>
<gene>
    <name evidence="9" type="ORF">SAMN02745221_01759</name>
</gene>
<evidence type="ECO:0000256" key="6">
    <source>
        <dbReference type="ARBA" id="ARBA00022777"/>
    </source>
</evidence>
<accession>A0A1M5QHP8</accession>
<comment type="subunit">
    <text evidence="2">Homodimer.</text>
</comment>
<protein>
    <recommendedName>
        <fullName evidence="3">S-methyl-5-thioribose kinase</fullName>
        <ecNumber evidence="3">2.7.1.100</ecNumber>
    </recommendedName>
</protein>
<dbReference type="Gene3D" id="3.90.1200.10">
    <property type="match status" value="1"/>
</dbReference>
<evidence type="ECO:0000256" key="4">
    <source>
        <dbReference type="ARBA" id="ARBA00022679"/>
    </source>
</evidence>
<comment type="similarity">
    <text evidence="1">Belongs to the methylthioribose kinase family.</text>
</comment>
<dbReference type="SUPFAM" id="SSF56112">
    <property type="entry name" value="Protein kinase-like (PK-like)"/>
    <property type="match status" value="1"/>
</dbReference>
<dbReference type="GO" id="GO:0009086">
    <property type="term" value="P:methionine biosynthetic process"/>
    <property type="evidence" value="ECO:0007669"/>
    <property type="project" value="InterPro"/>
</dbReference>
<dbReference type="Gene3D" id="3.30.200.20">
    <property type="entry name" value="Phosphorylase Kinase, domain 1"/>
    <property type="match status" value="1"/>
</dbReference>
<sequence length="408" mass="47183">MSGIDYFNELNLKEYRALDIKSAAEYVKKQQLKEIFGSDEELIAEDISDGNLNLVFRVKSKNSSRSVILKQGLPYVRRVGESWPLTPVRILVEMKALQIHGEIYKEGIPEVYHTDPAMFLIIMEDLHPAKTLRDCLIEGEYISDIGVNIGRYLGRVMAYTSDFFLDITAKRRNISLFLNPDLVKITEDLVLTNPYHPEGWGNRMEAMEYPEVRALQNDVEFLSKIAALRDKFNNYPQALIHGDLHSGSIMAGDNLCKAIDLEFATYGPIGFDIGNIIGSLLINWIAQEGLTDQPYQCRQYRMYIMQMIEDIWDTFREEIYNAWLNIDKRRWPSPYLEKILKDIWEDAMGYSGTEMIRRTIGLGYIADLKNIEDVQKRRLADKKVLSLALKIIKEPGDIYKLKEYLKEL</sequence>
<dbReference type="STRING" id="1123382.SAMN02745221_01759"/>
<dbReference type="GO" id="GO:0005524">
    <property type="term" value="F:ATP binding"/>
    <property type="evidence" value="ECO:0007669"/>
    <property type="project" value="UniProtKB-KW"/>
</dbReference>
<dbReference type="GO" id="GO:0046522">
    <property type="term" value="F:S-methyl-5-thioribose kinase activity"/>
    <property type="evidence" value="ECO:0007669"/>
    <property type="project" value="UniProtKB-EC"/>
</dbReference>
<dbReference type="PANTHER" id="PTHR34273:SF2">
    <property type="entry name" value="METHYLTHIORIBOSE KINASE"/>
    <property type="match status" value="1"/>
</dbReference>
<proteinExistence type="inferred from homology"/>
<organism evidence="9 10">
    <name type="scientific">Thermosyntropha lipolytica DSM 11003</name>
    <dbReference type="NCBI Taxonomy" id="1123382"/>
    <lineage>
        <taxon>Bacteria</taxon>
        <taxon>Bacillati</taxon>
        <taxon>Bacillota</taxon>
        <taxon>Clostridia</taxon>
        <taxon>Eubacteriales</taxon>
        <taxon>Syntrophomonadaceae</taxon>
        <taxon>Thermosyntropha</taxon>
    </lineage>
</organism>
<dbReference type="EMBL" id="FQWY01000034">
    <property type="protein sequence ID" value="SHH13330.1"/>
    <property type="molecule type" value="Genomic_DNA"/>
</dbReference>
<reference evidence="10" key="1">
    <citation type="submission" date="2016-11" db="EMBL/GenBank/DDBJ databases">
        <authorList>
            <person name="Varghese N."/>
            <person name="Submissions S."/>
        </authorList>
    </citation>
    <scope>NUCLEOTIDE SEQUENCE [LARGE SCALE GENOMIC DNA]</scope>
    <source>
        <strain evidence="10">DSM 11003</strain>
    </source>
</reference>
<dbReference type="InterPro" id="IPR011009">
    <property type="entry name" value="Kinase-like_dom_sf"/>
</dbReference>
<evidence type="ECO:0000256" key="3">
    <source>
        <dbReference type="ARBA" id="ARBA00012128"/>
    </source>
</evidence>
<dbReference type="InterPro" id="IPR002575">
    <property type="entry name" value="Aminoglycoside_PTrfase"/>
</dbReference>
<keyword evidence="5" id="KW-0547">Nucleotide-binding</keyword>
<evidence type="ECO:0000313" key="10">
    <source>
        <dbReference type="Proteomes" id="UP000242329"/>
    </source>
</evidence>
<name>A0A1M5QHP8_9FIRM</name>
<dbReference type="PIRSF" id="PIRSF031134">
    <property type="entry name" value="MTRK"/>
    <property type="match status" value="1"/>
</dbReference>
<dbReference type="Pfam" id="PF01636">
    <property type="entry name" value="APH"/>
    <property type="match status" value="1"/>
</dbReference>
<feature type="domain" description="Aminoglycoside phosphotransferase" evidence="8">
    <location>
        <begin position="198"/>
        <end position="277"/>
    </location>
</feature>
<evidence type="ECO:0000313" key="9">
    <source>
        <dbReference type="EMBL" id="SHH13330.1"/>
    </source>
</evidence>
<dbReference type="Proteomes" id="UP000242329">
    <property type="component" value="Unassembled WGS sequence"/>
</dbReference>
<dbReference type="InterPro" id="IPR009212">
    <property type="entry name" value="Methylthioribose_kinase"/>
</dbReference>
<dbReference type="RefSeq" id="WP_073092964.1">
    <property type="nucleotide sequence ID" value="NZ_FQWY01000034.1"/>
</dbReference>
<dbReference type="OrthoDB" id="9777791at2"/>
<evidence type="ECO:0000256" key="2">
    <source>
        <dbReference type="ARBA" id="ARBA00011738"/>
    </source>
</evidence>
<keyword evidence="6 9" id="KW-0418">Kinase</keyword>
<keyword evidence="4" id="KW-0808">Transferase</keyword>
<keyword evidence="10" id="KW-1185">Reference proteome</keyword>
<evidence type="ECO:0000256" key="1">
    <source>
        <dbReference type="ARBA" id="ARBA00010165"/>
    </source>
</evidence>
<evidence type="ECO:0000256" key="5">
    <source>
        <dbReference type="ARBA" id="ARBA00022741"/>
    </source>
</evidence>
<evidence type="ECO:0000256" key="7">
    <source>
        <dbReference type="ARBA" id="ARBA00022840"/>
    </source>
</evidence>
<dbReference type="NCBIfam" id="TIGR01767">
    <property type="entry name" value="MTRK"/>
    <property type="match status" value="1"/>
</dbReference>
<keyword evidence="7" id="KW-0067">ATP-binding</keyword>
<dbReference type="EC" id="2.7.1.100" evidence="3"/>